<feature type="region of interest" description="Disordered" evidence="1">
    <location>
        <begin position="370"/>
        <end position="452"/>
    </location>
</feature>
<name>E1Z6Z1_CHLVA</name>
<dbReference type="InParanoid" id="E1Z6Z1"/>
<keyword evidence="2" id="KW-1133">Transmembrane helix</keyword>
<evidence type="ECO:0000256" key="1">
    <source>
        <dbReference type="SAM" id="MobiDB-lite"/>
    </source>
</evidence>
<keyword evidence="4" id="KW-1185">Reference proteome</keyword>
<dbReference type="KEGG" id="cvr:CHLNCDRAFT_56851"/>
<evidence type="ECO:0000313" key="3">
    <source>
        <dbReference type="EMBL" id="EFN58728.1"/>
    </source>
</evidence>
<protein>
    <submittedName>
        <fullName evidence="3">Expressed protein</fullName>
    </submittedName>
</protein>
<sequence length="476" mass="52176">MIASRAAAPGQRFQHGERPAALPGPSAAPSQCPEVCRRHRRLCRCCKALVVFLCFLCWFHVVLRVMETIQAEFWQLFVRHLFMAISCAVTAYRSTHMWQLVAVYVLASVASVTADATIPNRVREAACSSCTSSTPSSSFICPRRCRRCWCTCRLTTVPPPPRSARLPLTNGIRMSCRRCWPSLCTWTEGTMPRLTIDMTLEHHLQQVNHSAHALARRHPFVGHHRGQELLHKLQSEMTSCSNIKLGADRYKEAFLLTAKNMENRHEVEELMGVRSTTNRKRAGAVGGAEQSEKLRALILCGSARRQPLVLQGAGITNSRMTSAASDGSARFSTHHMRPTLEGMEDSVLAVAAAVRLDLLKLHRQMEERVAKEQQQAEAPAAAAAGQEQAQTGADAVASPAAEVQDEAPEQAGGAAPAEEEEAGAMQGASKRTPANWSGEGRREFVSHTAENQGGVLRSVLASKYAKDNRGIRLEQG</sequence>
<reference evidence="3 4" key="1">
    <citation type="journal article" date="2010" name="Plant Cell">
        <title>The Chlorella variabilis NC64A genome reveals adaptation to photosymbiosis, coevolution with viruses, and cryptic sex.</title>
        <authorList>
            <person name="Blanc G."/>
            <person name="Duncan G."/>
            <person name="Agarkova I."/>
            <person name="Borodovsky M."/>
            <person name="Gurnon J."/>
            <person name="Kuo A."/>
            <person name="Lindquist E."/>
            <person name="Lucas S."/>
            <person name="Pangilinan J."/>
            <person name="Polle J."/>
            <person name="Salamov A."/>
            <person name="Terry A."/>
            <person name="Yamada T."/>
            <person name="Dunigan D.D."/>
            <person name="Grigoriev I.V."/>
            <person name="Claverie J.M."/>
            <person name="Van Etten J.L."/>
        </authorList>
    </citation>
    <scope>NUCLEOTIDE SEQUENCE [LARGE SCALE GENOMIC DNA]</scope>
    <source>
        <strain evidence="3 4">NC64A</strain>
    </source>
</reference>
<proteinExistence type="predicted"/>
<dbReference type="RefSeq" id="XP_005850830.1">
    <property type="nucleotide sequence ID" value="XM_005850768.1"/>
</dbReference>
<gene>
    <name evidence="3" type="ORF">CHLNCDRAFT_56851</name>
</gene>
<dbReference type="GeneID" id="17358202"/>
<dbReference type="Proteomes" id="UP000008141">
    <property type="component" value="Unassembled WGS sequence"/>
</dbReference>
<evidence type="ECO:0000256" key="2">
    <source>
        <dbReference type="SAM" id="Phobius"/>
    </source>
</evidence>
<keyword evidence="2" id="KW-0812">Transmembrane</keyword>
<evidence type="ECO:0000313" key="4">
    <source>
        <dbReference type="Proteomes" id="UP000008141"/>
    </source>
</evidence>
<feature type="transmembrane region" description="Helical" evidence="2">
    <location>
        <begin position="48"/>
        <end position="67"/>
    </location>
</feature>
<keyword evidence="2" id="KW-0472">Membrane</keyword>
<dbReference type="EMBL" id="GL433837">
    <property type="protein sequence ID" value="EFN58728.1"/>
    <property type="molecule type" value="Genomic_DNA"/>
</dbReference>
<dbReference type="AlphaFoldDB" id="E1Z6Z1"/>
<feature type="compositionally biased region" description="Low complexity" evidence="1">
    <location>
        <begin position="19"/>
        <end position="29"/>
    </location>
</feature>
<accession>E1Z6Z1</accession>
<organism evidence="4">
    <name type="scientific">Chlorella variabilis</name>
    <name type="common">Green alga</name>
    <dbReference type="NCBI Taxonomy" id="554065"/>
    <lineage>
        <taxon>Eukaryota</taxon>
        <taxon>Viridiplantae</taxon>
        <taxon>Chlorophyta</taxon>
        <taxon>core chlorophytes</taxon>
        <taxon>Trebouxiophyceae</taxon>
        <taxon>Chlorellales</taxon>
        <taxon>Chlorellaceae</taxon>
        <taxon>Chlorella clade</taxon>
        <taxon>Chlorella</taxon>
    </lineage>
</organism>
<feature type="region of interest" description="Disordered" evidence="1">
    <location>
        <begin position="1"/>
        <end position="29"/>
    </location>
</feature>
<feature type="compositionally biased region" description="Low complexity" evidence="1">
    <location>
        <begin position="372"/>
        <end position="395"/>
    </location>
</feature>